<keyword evidence="1" id="KW-1133">Transmembrane helix</keyword>
<evidence type="ECO:0000313" key="4">
    <source>
        <dbReference type="EMBL" id="CAA6829690.1"/>
    </source>
</evidence>
<feature type="domain" description="Gliding motility-associated protein GldM second immunoglobulin-like" evidence="3">
    <location>
        <begin position="57"/>
        <end position="133"/>
    </location>
</feature>
<dbReference type="Pfam" id="PF21602">
    <property type="entry name" value="GldM_3rd"/>
    <property type="match status" value="1"/>
</dbReference>
<dbReference type="InterPro" id="IPR022719">
    <property type="entry name" value="Motility-assoc_prot_GldM_C"/>
</dbReference>
<sequence>MDNIKSIGLTMFFTALLVSNLGIVMEGLLVVFPSSTNYSFTGQTTKEIADLDTEILAIAADKMNVFYIGVENPITIAVSGMDNKNLLLTAEGANIKESRNGQYLVVCSQPGQLNLMVTNKNTGKSKTMPFRVKRIPDPVVKMGRKTNGLMGSGEFKAQPGLTANLENFDMDARCAVQSYTLFYVRKYSDPVALKGTGGRFMGRILSAIREAKPGDQYAFTDVKVNCPG</sequence>
<gene>
    <name evidence="4" type="ORF">HELGO_WM25442</name>
</gene>
<feature type="domain" description="Gliding motility-associated protein GldM C-terminal" evidence="2">
    <location>
        <begin position="136"/>
        <end position="228"/>
    </location>
</feature>
<dbReference type="AlphaFoldDB" id="A0A6S6UL48"/>
<keyword evidence="1" id="KW-0472">Membrane</keyword>
<reference evidence="4" key="1">
    <citation type="submission" date="2020-01" db="EMBL/GenBank/DDBJ databases">
        <authorList>
            <person name="Meier V. D."/>
            <person name="Meier V D."/>
        </authorList>
    </citation>
    <scope>NUCLEOTIDE SEQUENCE</scope>
    <source>
        <strain evidence="4">HLG_WM_MAG_10</strain>
    </source>
</reference>
<proteinExistence type="predicted"/>
<accession>A0A6S6UL48</accession>
<organism evidence="4">
    <name type="scientific">uncultured Aureispira sp</name>
    <dbReference type="NCBI Taxonomy" id="1331704"/>
    <lineage>
        <taxon>Bacteria</taxon>
        <taxon>Pseudomonadati</taxon>
        <taxon>Bacteroidota</taxon>
        <taxon>Saprospiria</taxon>
        <taxon>Saprospirales</taxon>
        <taxon>Saprospiraceae</taxon>
        <taxon>Aureispira</taxon>
        <taxon>environmental samples</taxon>
    </lineage>
</organism>
<evidence type="ECO:0000259" key="3">
    <source>
        <dbReference type="Pfam" id="PF21602"/>
    </source>
</evidence>
<feature type="transmembrane region" description="Helical" evidence="1">
    <location>
        <begin position="12"/>
        <end position="32"/>
    </location>
</feature>
<keyword evidence="1" id="KW-0812">Transmembrane</keyword>
<protein>
    <submittedName>
        <fullName evidence="4">GldM</fullName>
    </submittedName>
</protein>
<dbReference type="EMBL" id="CACVAQ010000513">
    <property type="protein sequence ID" value="CAA6829690.1"/>
    <property type="molecule type" value="Genomic_DNA"/>
</dbReference>
<evidence type="ECO:0000259" key="2">
    <source>
        <dbReference type="Pfam" id="PF12080"/>
    </source>
</evidence>
<name>A0A6S6UL48_9BACT</name>
<dbReference type="InterPro" id="IPR048406">
    <property type="entry name" value="GldM_Ig-like-2"/>
</dbReference>
<feature type="non-terminal residue" evidence="4">
    <location>
        <position position="228"/>
    </location>
</feature>
<evidence type="ECO:0000256" key="1">
    <source>
        <dbReference type="SAM" id="Phobius"/>
    </source>
</evidence>
<dbReference type="Pfam" id="PF12080">
    <property type="entry name" value="GldM_4th"/>
    <property type="match status" value="1"/>
</dbReference>